<accession>B7BAS5</accession>
<gene>
    <name evidence="1" type="ORF">PRABACTJOHN_02135</name>
</gene>
<proteinExistence type="predicted"/>
<evidence type="ECO:0000313" key="2">
    <source>
        <dbReference type="Proteomes" id="UP000005510"/>
    </source>
</evidence>
<dbReference type="AlphaFoldDB" id="B7BAS5"/>
<comment type="caution">
    <text evidence="1">The sequence shown here is derived from an EMBL/GenBank/DDBJ whole genome shotgun (WGS) entry which is preliminary data.</text>
</comment>
<reference evidence="1 2" key="2">
    <citation type="submission" date="2008-10" db="EMBL/GenBank/DDBJ databases">
        <authorList>
            <person name="Fulton L."/>
            <person name="Clifton S."/>
            <person name="Fulton B."/>
            <person name="Xu J."/>
            <person name="Minx P."/>
            <person name="Pepin K.H."/>
            <person name="Johnson M."/>
            <person name="Bhonagiri V."/>
            <person name="Nash W.E."/>
            <person name="Mardis E.R."/>
            <person name="Wilson R.K."/>
        </authorList>
    </citation>
    <scope>NUCLEOTIDE SEQUENCE [LARGE SCALE GENOMIC DNA]</scope>
    <source>
        <strain evidence="1 2">DSM 18315</strain>
    </source>
</reference>
<dbReference type="HOGENOM" id="CLU_3314024_0_0_10"/>
<evidence type="ECO:0000313" key="1">
    <source>
        <dbReference type="EMBL" id="EEC96469.1"/>
    </source>
</evidence>
<dbReference type="Proteomes" id="UP000005510">
    <property type="component" value="Unassembled WGS sequence"/>
</dbReference>
<dbReference type="EMBL" id="ABYH01000238">
    <property type="protein sequence ID" value="EEC96469.1"/>
    <property type="molecule type" value="Genomic_DNA"/>
</dbReference>
<name>B7BAS5_9BACT</name>
<protein>
    <submittedName>
        <fullName evidence="1">Uncharacterized protein</fullName>
    </submittedName>
</protein>
<reference evidence="1 2" key="1">
    <citation type="submission" date="2008-10" db="EMBL/GenBank/DDBJ databases">
        <title>Draft genome sequence of Parabacteroides johnsonii (DSM 18315).</title>
        <authorList>
            <person name="Sudarsanam P."/>
            <person name="Ley R."/>
            <person name="Guruge J."/>
            <person name="Turnbaugh P.J."/>
            <person name="Mahowald M."/>
            <person name="Liep D."/>
            <person name="Gordon J."/>
        </authorList>
    </citation>
    <scope>NUCLEOTIDE SEQUENCE [LARGE SCALE GENOMIC DNA]</scope>
    <source>
        <strain evidence="1 2">DSM 18315</strain>
    </source>
</reference>
<organism evidence="1 2">
    <name type="scientific">Parabacteroides johnsonii DSM 18315</name>
    <dbReference type="NCBI Taxonomy" id="537006"/>
    <lineage>
        <taxon>Bacteria</taxon>
        <taxon>Pseudomonadati</taxon>
        <taxon>Bacteroidota</taxon>
        <taxon>Bacteroidia</taxon>
        <taxon>Bacteroidales</taxon>
        <taxon>Tannerellaceae</taxon>
        <taxon>Parabacteroides</taxon>
    </lineage>
</organism>
<sequence length="39" mass="4674">MILNNLPLFRLPEIKNKKRQSEATKFCYRHIARLLKAFA</sequence>
<dbReference type="STRING" id="537006.PRABACTJOHN_02135"/>